<feature type="transmembrane region" description="Helical" evidence="6">
    <location>
        <begin position="275"/>
        <end position="296"/>
    </location>
</feature>
<feature type="transmembrane region" description="Helical" evidence="6">
    <location>
        <begin position="681"/>
        <end position="705"/>
    </location>
</feature>
<dbReference type="Proteomes" id="UP000287823">
    <property type="component" value="Unassembled WGS sequence"/>
</dbReference>
<evidence type="ECO:0000256" key="6">
    <source>
        <dbReference type="SAM" id="Phobius"/>
    </source>
</evidence>
<sequence>MGDQFAMFASYLKTGLRALLQQKVHLALNLIGLSVGLAAAVLILLYVQFERGYDQMHPEAEQTYRVEQFFTPLDQRFPISSPAIIAEFQTFDSRIEGTRLFDSSLDVRPQDARLPMQLDYLAVEDNFSEYFLVDVLAGDLDTVLRDPSNIALSEDQSQRLFGRTNSVGETLTTDSATYTVAAVFEVPEQSHLHADALMLVSEADLDQPLLSNNALVYLHIPDDANFEGLLEGVSQALADKVYHERGVAEVMLRKLTDIHLRSQLSYELKTNGSRATLLTAAVLAGLLLLVASINFINMSIARSGSRAKEVGVRKTLGATRWQLFSQFMLESLMVALIAGFIAAILVELSVGAFSNLVNRPIVLEYFGSYGALLLLCSTVIGLLAGIYPALFISAFNAKRVLSGDLQRGNTAVWVRKGLLVVQGAITVALLIGSAILQQQLDILLNQDPGYQTESRLIVRDIDNSYLFWSDNQSLVTDISAMNGVRAVSPTDVELTQTYAQVSTLRIPGQTQADRLPPVATFGAGYDFVETTGIRLLAGRDFDAERQADWFTLGDTHATASAIVTASLARQAGYSDLDSVLGERWMIGEDNVPTELHIVGVVDDFQVGAATQYVGLALMVAGRSSMPEADLIIHLEPATALSTRSEIEAMLQQRLNRMDIHTSWLGADFSAMYQNQERQRTIIILFAGLAILLTCIGLFGLAAFSAEQRSKEVAMRKVLGASRMQIVNTLAREYMVLMAISVLIAVPGTYFVVEWWLSGFNVRASQNAGLYLIAAALTVAICWLTVAGISMRVASRKPGLVLRQF</sequence>
<keyword evidence="3 6" id="KW-0812">Transmembrane</keyword>
<dbReference type="GO" id="GO:0022857">
    <property type="term" value="F:transmembrane transporter activity"/>
    <property type="evidence" value="ECO:0007669"/>
    <property type="project" value="TreeGrafter"/>
</dbReference>
<evidence type="ECO:0000313" key="10">
    <source>
        <dbReference type="Proteomes" id="UP000287823"/>
    </source>
</evidence>
<comment type="caution">
    <text evidence="9">The sequence shown here is derived from an EMBL/GenBank/DDBJ whole genome shotgun (WGS) entry which is preliminary data.</text>
</comment>
<keyword evidence="2" id="KW-1003">Cell membrane</keyword>
<evidence type="ECO:0000256" key="1">
    <source>
        <dbReference type="ARBA" id="ARBA00004651"/>
    </source>
</evidence>
<feature type="transmembrane region" description="Helical" evidence="6">
    <location>
        <begin position="323"/>
        <end position="346"/>
    </location>
</feature>
<dbReference type="PANTHER" id="PTHR30572">
    <property type="entry name" value="MEMBRANE COMPONENT OF TRANSPORTER-RELATED"/>
    <property type="match status" value="1"/>
</dbReference>
<evidence type="ECO:0000256" key="2">
    <source>
        <dbReference type="ARBA" id="ARBA00022475"/>
    </source>
</evidence>
<organism evidence="9 10">
    <name type="scientific">Aliidiomarina soli</name>
    <dbReference type="NCBI Taxonomy" id="1928574"/>
    <lineage>
        <taxon>Bacteria</taxon>
        <taxon>Pseudomonadati</taxon>
        <taxon>Pseudomonadota</taxon>
        <taxon>Gammaproteobacteria</taxon>
        <taxon>Alteromonadales</taxon>
        <taxon>Idiomarinaceae</taxon>
        <taxon>Aliidiomarina</taxon>
    </lineage>
</organism>
<dbReference type="Pfam" id="PF12704">
    <property type="entry name" value="MacB_PCD"/>
    <property type="match status" value="1"/>
</dbReference>
<feature type="domain" description="MacB-like periplasmic core" evidence="8">
    <location>
        <begin position="27"/>
        <end position="205"/>
    </location>
</feature>
<dbReference type="InterPro" id="IPR050250">
    <property type="entry name" value="Macrolide_Exporter_MacB"/>
</dbReference>
<dbReference type="AlphaFoldDB" id="A0A432WMF9"/>
<protein>
    <submittedName>
        <fullName evidence="9">ABC transporter permease</fullName>
    </submittedName>
</protein>
<evidence type="ECO:0000259" key="8">
    <source>
        <dbReference type="Pfam" id="PF12704"/>
    </source>
</evidence>
<evidence type="ECO:0000259" key="7">
    <source>
        <dbReference type="Pfam" id="PF02687"/>
    </source>
</evidence>
<feature type="transmembrane region" description="Helical" evidence="6">
    <location>
        <begin position="26"/>
        <end position="47"/>
    </location>
</feature>
<dbReference type="RefSeq" id="WP_126797915.1">
    <property type="nucleotide sequence ID" value="NZ_PIPO01000001.1"/>
</dbReference>
<gene>
    <name evidence="9" type="ORF">CWE14_02445</name>
</gene>
<feature type="transmembrane region" description="Helical" evidence="6">
    <location>
        <begin position="768"/>
        <end position="788"/>
    </location>
</feature>
<dbReference type="Pfam" id="PF02687">
    <property type="entry name" value="FtsX"/>
    <property type="match status" value="2"/>
</dbReference>
<keyword evidence="4 6" id="KW-1133">Transmembrane helix</keyword>
<name>A0A432WMF9_9GAMM</name>
<dbReference type="InterPro" id="IPR003838">
    <property type="entry name" value="ABC3_permease_C"/>
</dbReference>
<feature type="domain" description="ABC3 transporter permease C-terminal" evidence="7">
    <location>
        <begin position="282"/>
        <end position="395"/>
    </location>
</feature>
<feature type="domain" description="ABC3 transporter permease C-terminal" evidence="7">
    <location>
        <begin position="683"/>
        <end position="796"/>
    </location>
</feature>
<dbReference type="InterPro" id="IPR025857">
    <property type="entry name" value="MacB_PCD"/>
</dbReference>
<feature type="transmembrane region" description="Helical" evidence="6">
    <location>
        <begin position="366"/>
        <end position="396"/>
    </location>
</feature>
<accession>A0A432WMF9</accession>
<evidence type="ECO:0000313" key="9">
    <source>
        <dbReference type="EMBL" id="RUO34877.1"/>
    </source>
</evidence>
<dbReference type="GO" id="GO:0005886">
    <property type="term" value="C:plasma membrane"/>
    <property type="evidence" value="ECO:0007669"/>
    <property type="project" value="UniProtKB-SubCell"/>
</dbReference>
<keyword evidence="10" id="KW-1185">Reference proteome</keyword>
<dbReference type="EMBL" id="PIPO01000001">
    <property type="protein sequence ID" value="RUO34877.1"/>
    <property type="molecule type" value="Genomic_DNA"/>
</dbReference>
<evidence type="ECO:0000256" key="4">
    <source>
        <dbReference type="ARBA" id="ARBA00022989"/>
    </source>
</evidence>
<evidence type="ECO:0000256" key="5">
    <source>
        <dbReference type="ARBA" id="ARBA00023136"/>
    </source>
</evidence>
<feature type="transmembrane region" description="Helical" evidence="6">
    <location>
        <begin position="417"/>
        <end position="436"/>
    </location>
</feature>
<evidence type="ECO:0000256" key="3">
    <source>
        <dbReference type="ARBA" id="ARBA00022692"/>
    </source>
</evidence>
<keyword evidence="5 6" id="KW-0472">Membrane</keyword>
<comment type="subcellular location">
    <subcellularLocation>
        <location evidence="1">Cell membrane</location>
        <topology evidence="1">Multi-pass membrane protein</topology>
    </subcellularLocation>
</comment>
<feature type="transmembrane region" description="Helical" evidence="6">
    <location>
        <begin position="733"/>
        <end position="756"/>
    </location>
</feature>
<reference evidence="9 10" key="1">
    <citation type="journal article" date="2011" name="Front. Microbiol.">
        <title>Genomic signatures of strain selection and enhancement in Bacillus atrophaeus var. globigii, a historical biowarfare simulant.</title>
        <authorList>
            <person name="Gibbons H.S."/>
            <person name="Broomall S.M."/>
            <person name="McNew L.A."/>
            <person name="Daligault H."/>
            <person name="Chapman C."/>
            <person name="Bruce D."/>
            <person name="Karavis M."/>
            <person name="Krepps M."/>
            <person name="McGregor P.A."/>
            <person name="Hong C."/>
            <person name="Park K.H."/>
            <person name="Akmal A."/>
            <person name="Feldman A."/>
            <person name="Lin J.S."/>
            <person name="Chang W.E."/>
            <person name="Higgs B.W."/>
            <person name="Demirev P."/>
            <person name="Lindquist J."/>
            <person name="Liem A."/>
            <person name="Fochler E."/>
            <person name="Read T.D."/>
            <person name="Tapia R."/>
            <person name="Johnson S."/>
            <person name="Bishop-Lilly K.A."/>
            <person name="Detter C."/>
            <person name="Han C."/>
            <person name="Sozhamannan S."/>
            <person name="Rosenzweig C.N."/>
            <person name="Skowronski E.W."/>
        </authorList>
    </citation>
    <scope>NUCLEOTIDE SEQUENCE [LARGE SCALE GENOMIC DNA]</scope>
    <source>
        <strain evidence="9 10">Y4G10-17</strain>
    </source>
</reference>
<proteinExistence type="predicted"/>
<dbReference type="PANTHER" id="PTHR30572:SF18">
    <property type="entry name" value="ABC-TYPE MACROLIDE FAMILY EXPORT SYSTEM PERMEASE COMPONENT 2"/>
    <property type="match status" value="1"/>
</dbReference>